<dbReference type="Proteomes" id="UP001303946">
    <property type="component" value="Chromosome"/>
</dbReference>
<dbReference type="Gene3D" id="1.10.150.690">
    <property type="entry name" value="DUF2063"/>
    <property type="match status" value="1"/>
</dbReference>
<accession>A0ABZ0CYV9</accession>
<evidence type="ECO:0000259" key="1">
    <source>
        <dbReference type="Pfam" id="PF09836"/>
    </source>
</evidence>
<reference evidence="2 3" key="1">
    <citation type="submission" date="2023-10" db="EMBL/GenBank/DDBJ databases">
        <title>Bacteria for the degradation of biodegradable plastic PBAT(Polybutylene adipate terephthalate).</title>
        <authorList>
            <person name="Weon H.-Y."/>
            <person name="Yeon J."/>
        </authorList>
    </citation>
    <scope>NUCLEOTIDE SEQUENCE [LARGE SCALE GENOMIC DNA]</scope>
    <source>
        <strain evidence="2 3">SBD 7-3</strain>
    </source>
</reference>
<proteinExistence type="predicted"/>
<dbReference type="RefSeq" id="WP_316700866.1">
    <property type="nucleotide sequence ID" value="NZ_CP136336.1"/>
</dbReference>
<sequence>MTALIELQHQLRRAIVGEPDAAKGLLRARAGGSLLRVYRHAYRARLLAALRDNFGTLPRAMGDEAFDALASAYLDAHPSRHPSIRWFGDRLADFMQEHDELVPHPAFIDLARMEWALRGAFDAADAPLLSRDTLAALPPDDWPGLRLRLHPSVQRLQMDWAVEPAWKALQDEAADDPDLPEPQALPHALIVWRPRLDTRWRSAGSALEAVLLEAVQQGEPFSVLCERAASAVGDAAAVPQVVGLLQQWVDEGLLAA</sequence>
<feature type="domain" description="Putative DNA-binding" evidence="1">
    <location>
        <begin position="6"/>
        <end position="95"/>
    </location>
</feature>
<protein>
    <submittedName>
        <fullName evidence="2">DNA-binding domain-containing protein</fullName>
    </submittedName>
</protein>
<keyword evidence="2" id="KW-0238">DNA-binding</keyword>
<name>A0ABZ0CYV9_9BURK</name>
<gene>
    <name evidence="2" type="ORF">RXV79_25130</name>
</gene>
<evidence type="ECO:0000313" key="2">
    <source>
        <dbReference type="EMBL" id="WOB08172.1"/>
    </source>
</evidence>
<dbReference type="InterPro" id="IPR018640">
    <property type="entry name" value="DUF2063"/>
</dbReference>
<dbReference type="GO" id="GO:0003677">
    <property type="term" value="F:DNA binding"/>
    <property type="evidence" value="ECO:0007669"/>
    <property type="project" value="UniProtKB-KW"/>
</dbReference>
<dbReference type="EMBL" id="CP136336">
    <property type="protein sequence ID" value="WOB08172.1"/>
    <property type="molecule type" value="Genomic_DNA"/>
</dbReference>
<organism evidence="2 3">
    <name type="scientific">Piscinibacter gummiphilus</name>
    <dbReference type="NCBI Taxonomy" id="946333"/>
    <lineage>
        <taxon>Bacteria</taxon>
        <taxon>Pseudomonadati</taxon>
        <taxon>Pseudomonadota</taxon>
        <taxon>Betaproteobacteria</taxon>
        <taxon>Burkholderiales</taxon>
        <taxon>Sphaerotilaceae</taxon>
        <taxon>Piscinibacter</taxon>
    </lineage>
</organism>
<evidence type="ECO:0000313" key="3">
    <source>
        <dbReference type="Proteomes" id="UP001303946"/>
    </source>
</evidence>
<dbReference type="InterPro" id="IPR044922">
    <property type="entry name" value="DUF2063_N_sf"/>
</dbReference>
<dbReference type="Pfam" id="PF09836">
    <property type="entry name" value="DUF2063"/>
    <property type="match status" value="1"/>
</dbReference>
<keyword evidence="3" id="KW-1185">Reference proteome</keyword>